<feature type="transmembrane region" description="Helical" evidence="1">
    <location>
        <begin position="109"/>
        <end position="131"/>
    </location>
</feature>
<proteinExistence type="predicted"/>
<dbReference type="EMBL" id="JACRTG010000003">
    <property type="protein sequence ID" value="MBC8586791.1"/>
    <property type="molecule type" value="Genomic_DNA"/>
</dbReference>
<keyword evidence="1" id="KW-0812">Transmembrane</keyword>
<reference evidence="3" key="1">
    <citation type="submission" date="2020-08" db="EMBL/GenBank/DDBJ databases">
        <title>Genome public.</title>
        <authorList>
            <person name="Liu C."/>
            <person name="Sun Q."/>
        </authorList>
    </citation>
    <scope>NUCLEOTIDE SEQUENCE</scope>
    <source>
        <strain evidence="3">BX21</strain>
    </source>
</reference>
<evidence type="ECO:0000256" key="1">
    <source>
        <dbReference type="SAM" id="Phobius"/>
    </source>
</evidence>
<feature type="transmembrane region" description="Helical" evidence="1">
    <location>
        <begin position="35"/>
        <end position="54"/>
    </location>
</feature>
<keyword evidence="1" id="KW-0472">Membrane</keyword>
<organism evidence="3 4">
    <name type="scientific">Paratissierella segnis</name>
    <dbReference type="NCBI Taxonomy" id="2763679"/>
    <lineage>
        <taxon>Bacteria</taxon>
        <taxon>Bacillati</taxon>
        <taxon>Bacillota</taxon>
        <taxon>Tissierellia</taxon>
        <taxon>Tissierellales</taxon>
        <taxon>Tissierellaceae</taxon>
        <taxon>Paratissierella</taxon>
    </lineage>
</organism>
<sequence length="696" mass="79661">MDKLFLQIINMSITSGYVILFVLVIRFFLKKAPKIFSYGLWAIVFLRLIFPFSFESIYSLVKINTKTIPHDIVYTQTPQIQSGITAIDGAVNRALPAPIVGASVNPMQIWISIGSAIWLAVLTVLLIYSIYTTVRLSKKLKLAVHVDKNIYRIDTIKTAFVFGLIKPKIYLPNNLSEIEAAYILKHEQTHIKRFDHIIKFLAFLIVSIHWFNPLVWLSFYLMGEDMELSCDESVIKEMGYEIKKDYSNSLLSLSTGKRIVGGSPIAFGENNTKGRIKNILNYKKPKFWVIVVLILIIIALAVGLLSNPPGNGNDDNANATVEDYAWQFIDNEIEMYENAEWADFKFIDKKITKLEKLSSFDNILSTPIELWKLEYRLKPESMDGVVLAGGMNIEDGWITEDSSIGKPYLVFTYEDNKLVYLGRVTSLDIVPMDTLASQEIGIRIMLEDMGQLPFETYEGNHVVIKFPLSTGEISQLLLSQPVVQGKNGIWTVERWMDGNGNIYHEIPNPKEDIKIQDYYKALQEQSDRGQESTLIDPIEVGYDYIVNILGQTLVKRNNLEIINPAEINDFMETPESHYIGYIIKINLNESHIDIDKVEFLTLEDEERAAELNIDINLDMPSGFYIYNNNTYPYALDLADDTEYLIFKEDESGVVSDHKSVNRKEFIEYNEGLNYAPLYHIYTKNGYVTKIEEQYLP</sequence>
<dbReference type="InterPro" id="IPR052173">
    <property type="entry name" value="Beta-lactam_resp_regulator"/>
</dbReference>
<feature type="domain" description="Peptidase M56" evidence="2">
    <location>
        <begin position="7"/>
        <end position="279"/>
    </location>
</feature>
<gene>
    <name evidence="3" type="ORF">H8707_00870</name>
</gene>
<dbReference type="CDD" id="cd07341">
    <property type="entry name" value="M56_BlaR1_MecR1_like"/>
    <property type="match status" value="1"/>
</dbReference>
<evidence type="ECO:0000313" key="3">
    <source>
        <dbReference type="EMBL" id="MBC8586791.1"/>
    </source>
</evidence>
<dbReference type="AlphaFoldDB" id="A0A926ESE5"/>
<keyword evidence="4" id="KW-1185">Reference proteome</keyword>
<dbReference type="RefSeq" id="WP_262428255.1">
    <property type="nucleotide sequence ID" value="NZ_JACRTG010000003.1"/>
</dbReference>
<name>A0A926ESE5_9FIRM</name>
<keyword evidence="1" id="KW-1133">Transmembrane helix</keyword>
<dbReference type="PANTHER" id="PTHR34978:SF3">
    <property type="entry name" value="SLR0241 PROTEIN"/>
    <property type="match status" value="1"/>
</dbReference>
<accession>A0A926ESE5</accession>
<dbReference type="Proteomes" id="UP000601171">
    <property type="component" value="Unassembled WGS sequence"/>
</dbReference>
<feature type="transmembrane region" description="Helical" evidence="1">
    <location>
        <begin position="287"/>
        <end position="305"/>
    </location>
</feature>
<dbReference type="InterPro" id="IPR008756">
    <property type="entry name" value="Peptidase_M56"/>
</dbReference>
<evidence type="ECO:0000259" key="2">
    <source>
        <dbReference type="Pfam" id="PF05569"/>
    </source>
</evidence>
<comment type="caution">
    <text evidence="3">The sequence shown here is derived from an EMBL/GenBank/DDBJ whole genome shotgun (WGS) entry which is preliminary data.</text>
</comment>
<feature type="transmembrane region" description="Helical" evidence="1">
    <location>
        <begin position="6"/>
        <end position="28"/>
    </location>
</feature>
<protein>
    <submittedName>
        <fullName evidence="3">M56 family metallopeptidase</fullName>
    </submittedName>
</protein>
<evidence type="ECO:0000313" key="4">
    <source>
        <dbReference type="Proteomes" id="UP000601171"/>
    </source>
</evidence>
<dbReference type="Pfam" id="PF05569">
    <property type="entry name" value="Peptidase_M56"/>
    <property type="match status" value="1"/>
</dbReference>
<feature type="transmembrane region" description="Helical" evidence="1">
    <location>
        <begin position="200"/>
        <end position="219"/>
    </location>
</feature>
<dbReference type="PANTHER" id="PTHR34978">
    <property type="entry name" value="POSSIBLE SENSOR-TRANSDUCER PROTEIN BLAR"/>
    <property type="match status" value="1"/>
</dbReference>